<dbReference type="GO" id="GO:0008234">
    <property type="term" value="F:cysteine-type peptidase activity"/>
    <property type="evidence" value="ECO:0007669"/>
    <property type="project" value="InterPro"/>
</dbReference>
<sequence>MKINYLLFIFSLLLLALSASQLENNELLSITLTLSPTTSASSTSQPTSSSTSTSTSFLTTSSSITVTTTTSPISTSVTTLPATTVSSTTSSISEYQQQFTDWMIQYNKSYTNNDFLTRFNIFVDNLLYINQFNSLTGNDTEAMKLGTNIFADLTLDEFANTYLVKDLLNFSVNSNTTSTSTSTTTTGGGLLGGLLTGALTIGTGGSTSGGGGGGLLGGLLTGASQPSSSTLRTLMESRNWIGRLPPIKDQGECGSCYAFASLVPIESLLYGKGSIVSLSAQEIVDCSNFEGNSGCDGGWMSNVYGFVRHNIGVSTEQEYPYIGSFQTCTWQLRKKYGIVNKDFVVTNQTAMEDVLTNVGPVAIALQARVSSFQLYKSGIYEDAECGKGQVDHAVALVGLGVESGKPYYTLSKSKPHTMKN</sequence>
<dbReference type="RefSeq" id="XP_020435869.1">
    <property type="nucleotide sequence ID" value="XM_020573797.1"/>
</dbReference>
<dbReference type="SMART" id="SM00848">
    <property type="entry name" value="Inhibitor_I29"/>
    <property type="match status" value="1"/>
</dbReference>
<dbReference type="PANTHER" id="PTHR12411">
    <property type="entry name" value="CYSTEINE PROTEASE FAMILY C1-RELATED"/>
    <property type="match status" value="1"/>
</dbReference>
<feature type="signal peptide" evidence="4">
    <location>
        <begin position="1"/>
        <end position="19"/>
    </location>
</feature>
<dbReference type="InterPro" id="IPR000668">
    <property type="entry name" value="Peptidase_C1A_C"/>
</dbReference>
<name>D3B354_HETP5</name>
<comment type="caution">
    <text evidence="7">The sequence shown here is derived from an EMBL/GenBank/DDBJ whole genome shotgun (WGS) entry which is preliminary data.</text>
</comment>
<evidence type="ECO:0000259" key="5">
    <source>
        <dbReference type="SMART" id="SM00645"/>
    </source>
</evidence>
<comment type="similarity">
    <text evidence="1">Belongs to the peptidase C1 family.</text>
</comment>
<dbReference type="SMART" id="SM00645">
    <property type="entry name" value="Pept_C1"/>
    <property type="match status" value="1"/>
</dbReference>
<organism evidence="7 8">
    <name type="scientific">Heterostelium pallidum (strain ATCC 26659 / Pp 5 / PN500)</name>
    <name type="common">Cellular slime mold</name>
    <name type="synonym">Polysphondylium pallidum</name>
    <dbReference type="NCBI Taxonomy" id="670386"/>
    <lineage>
        <taxon>Eukaryota</taxon>
        <taxon>Amoebozoa</taxon>
        <taxon>Evosea</taxon>
        <taxon>Eumycetozoa</taxon>
        <taxon>Dictyostelia</taxon>
        <taxon>Acytosteliales</taxon>
        <taxon>Acytosteliaceae</taxon>
        <taxon>Heterostelium</taxon>
    </lineage>
</organism>
<evidence type="ECO:0000256" key="2">
    <source>
        <dbReference type="ARBA" id="ARBA00023157"/>
    </source>
</evidence>
<dbReference type="Proteomes" id="UP000001396">
    <property type="component" value="Unassembled WGS sequence"/>
</dbReference>
<dbReference type="InParanoid" id="D3B354"/>
<dbReference type="AlphaFoldDB" id="D3B354"/>
<evidence type="ECO:0000259" key="6">
    <source>
        <dbReference type="SMART" id="SM00848"/>
    </source>
</evidence>
<dbReference type="InterPro" id="IPR013201">
    <property type="entry name" value="Prot_inhib_I29"/>
</dbReference>
<dbReference type="Gene3D" id="1.10.287.2250">
    <property type="match status" value="1"/>
</dbReference>
<gene>
    <name evidence="7" type="ORF">PPL_02819</name>
</gene>
<dbReference type="Pfam" id="PF08246">
    <property type="entry name" value="Inhibitor_I29"/>
    <property type="match status" value="1"/>
</dbReference>
<dbReference type="STRING" id="670386.D3B354"/>
<feature type="region of interest" description="Disordered" evidence="3">
    <location>
        <begin position="37"/>
        <end position="56"/>
    </location>
</feature>
<dbReference type="PROSITE" id="PS00139">
    <property type="entry name" value="THIOL_PROTEASE_CYS"/>
    <property type="match status" value="1"/>
</dbReference>
<reference evidence="7 8" key="1">
    <citation type="journal article" date="2011" name="Genome Res.">
        <title>Phylogeny-wide analysis of social amoeba genomes highlights ancient origins for complex intercellular communication.</title>
        <authorList>
            <person name="Heidel A.J."/>
            <person name="Lawal H.M."/>
            <person name="Felder M."/>
            <person name="Schilde C."/>
            <person name="Helps N.R."/>
            <person name="Tunggal B."/>
            <person name="Rivero F."/>
            <person name="John U."/>
            <person name="Schleicher M."/>
            <person name="Eichinger L."/>
            <person name="Platzer M."/>
            <person name="Noegel A.A."/>
            <person name="Schaap P."/>
            <person name="Gloeckner G."/>
        </authorList>
    </citation>
    <scope>NUCLEOTIDE SEQUENCE [LARGE SCALE GENOMIC DNA]</scope>
    <source>
        <strain evidence="8">ATCC 26659 / Pp 5 / PN500</strain>
    </source>
</reference>
<dbReference type="InterPro" id="IPR038765">
    <property type="entry name" value="Papain-like_cys_pep_sf"/>
</dbReference>
<dbReference type="GO" id="GO:0006508">
    <property type="term" value="P:proteolysis"/>
    <property type="evidence" value="ECO:0007669"/>
    <property type="project" value="InterPro"/>
</dbReference>
<proteinExistence type="inferred from homology"/>
<dbReference type="CDD" id="cd02248">
    <property type="entry name" value="Peptidase_C1A"/>
    <property type="match status" value="1"/>
</dbReference>
<evidence type="ECO:0000313" key="8">
    <source>
        <dbReference type="Proteomes" id="UP000001396"/>
    </source>
</evidence>
<evidence type="ECO:0000313" key="7">
    <source>
        <dbReference type="EMBL" id="EFA83752.1"/>
    </source>
</evidence>
<evidence type="ECO:0000256" key="1">
    <source>
        <dbReference type="ARBA" id="ARBA00008455"/>
    </source>
</evidence>
<accession>D3B354</accession>
<dbReference type="GeneID" id="31358342"/>
<keyword evidence="8" id="KW-1185">Reference proteome</keyword>
<keyword evidence="4" id="KW-0732">Signal</keyword>
<keyword evidence="2" id="KW-1015">Disulfide bond</keyword>
<dbReference type="SUPFAM" id="SSF54001">
    <property type="entry name" value="Cysteine proteinases"/>
    <property type="match status" value="1"/>
</dbReference>
<feature type="chain" id="PRO_5018535130" evidence="4">
    <location>
        <begin position="20"/>
        <end position="420"/>
    </location>
</feature>
<dbReference type="InterPro" id="IPR000169">
    <property type="entry name" value="Pept_cys_AS"/>
</dbReference>
<evidence type="ECO:0000256" key="3">
    <source>
        <dbReference type="SAM" id="MobiDB-lite"/>
    </source>
</evidence>
<protein>
    <submittedName>
        <fullName evidence="7">Cathepsin L-like protein</fullName>
    </submittedName>
</protein>
<dbReference type="EMBL" id="ADBJ01000010">
    <property type="protein sequence ID" value="EFA83752.1"/>
    <property type="molecule type" value="Genomic_DNA"/>
</dbReference>
<dbReference type="InterPro" id="IPR039417">
    <property type="entry name" value="Peptidase_C1A_papain-like"/>
</dbReference>
<feature type="domain" description="Peptidase C1A papain C-terminal" evidence="5">
    <location>
        <begin position="234"/>
        <end position="410"/>
    </location>
</feature>
<feature type="domain" description="Cathepsin propeptide inhibitor" evidence="6">
    <location>
        <begin position="99"/>
        <end position="158"/>
    </location>
</feature>
<dbReference type="Gene3D" id="3.90.70.10">
    <property type="entry name" value="Cysteine proteinases"/>
    <property type="match status" value="1"/>
</dbReference>
<evidence type="ECO:0000256" key="4">
    <source>
        <dbReference type="SAM" id="SignalP"/>
    </source>
</evidence>
<dbReference type="InterPro" id="IPR013128">
    <property type="entry name" value="Peptidase_C1A"/>
</dbReference>
<dbReference type="Pfam" id="PF00112">
    <property type="entry name" value="Peptidase_C1"/>
    <property type="match status" value="1"/>
</dbReference>